<keyword evidence="2" id="KW-1185">Reference proteome</keyword>
<comment type="caution">
    <text evidence="1">The sequence shown here is derived from an EMBL/GenBank/DDBJ whole genome shotgun (WGS) entry which is preliminary data.</text>
</comment>
<dbReference type="InterPro" id="IPR016084">
    <property type="entry name" value="Haem_Oase-like_multi-hlx"/>
</dbReference>
<dbReference type="GeneID" id="85329191"/>
<dbReference type="AlphaFoldDB" id="A0AA40A6H4"/>
<evidence type="ECO:0000313" key="2">
    <source>
        <dbReference type="Proteomes" id="UP001172101"/>
    </source>
</evidence>
<dbReference type="Proteomes" id="UP001172101">
    <property type="component" value="Unassembled WGS sequence"/>
</dbReference>
<dbReference type="Gene3D" id="1.20.910.10">
    <property type="entry name" value="Heme oxygenase-like"/>
    <property type="match status" value="1"/>
</dbReference>
<organism evidence="1 2">
    <name type="scientific">Lasiosphaeria miniovina</name>
    <dbReference type="NCBI Taxonomy" id="1954250"/>
    <lineage>
        <taxon>Eukaryota</taxon>
        <taxon>Fungi</taxon>
        <taxon>Dikarya</taxon>
        <taxon>Ascomycota</taxon>
        <taxon>Pezizomycotina</taxon>
        <taxon>Sordariomycetes</taxon>
        <taxon>Sordariomycetidae</taxon>
        <taxon>Sordariales</taxon>
        <taxon>Lasiosphaeriaceae</taxon>
        <taxon>Lasiosphaeria</taxon>
    </lineage>
</organism>
<gene>
    <name evidence="1" type="ORF">B0T26DRAFT_755175</name>
</gene>
<protein>
    <submittedName>
        <fullName evidence="1">Uncharacterized protein</fullName>
    </submittedName>
</protein>
<sequence length="308" mass="34955">MFKLVSSRVTPSYRGVGPPLSQVASYPLLPAGTKPIFKLKEARDSFDADRAKQFKVITALFNSKEAGESWLKMRDNPVFVHLARFPDVAKNLSVLKEYMKNNYFWVREEIEGRQGRIETIPADELGTKLYEQQRLDKYKSYISGPYADYLRKLELDPMAPSQPDEATKAYAALLKEPKTYIEATVVRAACAVGWSMALRRILDDNYTVKKGPFYEGIMLENVTDSFTYFKDTGEEAVEYVTTGYSGTARRLSEQIDGRLLGPDGVIVWDEPTRKRLADLTRRALDAEYNMFLASWVKVYGAVPVPPKV</sequence>
<dbReference type="RefSeq" id="XP_060293357.1">
    <property type="nucleotide sequence ID" value="XM_060445921.1"/>
</dbReference>
<dbReference type="EMBL" id="JAUIRO010000006">
    <property type="protein sequence ID" value="KAK0710053.1"/>
    <property type="molecule type" value="Genomic_DNA"/>
</dbReference>
<reference evidence="1" key="1">
    <citation type="submission" date="2023-06" db="EMBL/GenBank/DDBJ databases">
        <title>Genome-scale phylogeny and comparative genomics of the fungal order Sordariales.</title>
        <authorList>
            <consortium name="Lawrence Berkeley National Laboratory"/>
            <person name="Hensen N."/>
            <person name="Bonometti L."/>
            <person name="Westerberg I."/>
            <person name="Brannstrom I.O."/>
            <person name="Guillou S."/>
            <person name="Cros-Aarteil S."/>
            <person name="Calhoun S."/>
            <person name="Haridas S."/>
            <person name="Kuo A."/>
            <person name="Mondo S."/>
            <person name="Pangilinan J."/>
            <person name="Riley R."/>
            <person name="LaButti K."/>
            <person name="Andreopoulos B."/>
            <person name="Lipzen A."/>
            <person name="Chen C."/>
            <person name="Yanf M."/>
            <person name="Daum C."/>
            <person name="Ng V."/>
            <person name="Clum A."/>
            <person name="Steindorff A."/>
            <person name="Ohm R."/>
            <person name="Martin F."/>
            <person name="Silar P."/>
            <person name="Natvig D."/>
            <person name="Lalanne C."/>
            <person name="Gautier V."/>
            <person name="Ament-velasquez S.L."/>
            <person name="Kruys A."/>
            <person name="Hutchinson M.I."/>
            <person name="Powell A.J."/>
            <person name="Barry K."/>
            <person name="Miller A.N."/>
            <person name="Grigoriev I.V."/>
            <person name="Debuchy R."/>
            <person name="Gladieux P."/>
            <person name="Thoren M.H."/>
            <person name="Johannesson H."/>
        </authorList>
    </citation>
    <scope>NUCLEOTIDE SEQUENCE</scope>
    <source>
        <strain evidence="1">SMH2392-1A</strain>
    </source>
</reference>
<name>A0AA40A6H4_9PEZI</name>
<accession>A0AA40A6H4</accession>
<evidence type="ECO:0000313" key="1">
    <source>
        <dbReference type="EMBL" id="KAK0710053.1"/>
    </source>
</evidence>
<proteinExistence type="predicted"/>